<dbReference type="AlphaFoldDB" id="A0A4R0J566"/>
<dbReference type="PANTHER" id="PTHR43767">
    <property type="entry name" value="LONG-CHAIN-FATTY-ACID--COA LIGASE"/>
    <property type="match status" value="1"/>
</dbReference>
<dbReference type="EMBL" id="SJKC01000003">
    <property type="protein sequence ID" value="TCC36455.1"/>
    <property type="molecule type" value="Genomic_DNA"/>
</dbReference>
<dbReference type="InterPro" id="IPR050237">
    <property type="entry name" value="ATP-dep_AMP-bd_enzyme"/>
</dbReference>
<dbReference type="InterPro" id="IPR025110">
    <property type="entry name" value="AMP-bd_C"/>
</dbReference>
<dbReference type="RefSeq" id="WP_131498280.1">
    <property type="nucleotide sequence ID" value="NZ_SJKC01000003.1"/>
</dbReference>
<feature type="domain" description="AMP-dependent synthetase/ligase" evidence="1">
    <location>
        <begin position="25"/>
        <end position="378"/>
    </location>
</feature>
<dbReference type="Pfam" id="PF13193">
    <property type="entry name" value="AMP-binding_C"/>
    <property type="match status" value="1"/>
</dbReference>
<organism evidence="3 4">
    <name type="scientific">Kribbella speibonae</name>
    <dbReference type="NCBI Taxonomy" id="1572660"/>
    <lineage>
        <taxon>Bacteria</taxon>
        <taxon>Bacillati</taxon>
        <taxon>Actinomycetota</taxon>
        <taxon>Actinomycetes</taxon>
        <taxon>Propionibacteriales</taxon>
        <taxon>Kribbellaceae</taxon>
        <taxon>Kribbella</taxon>
    </lineage>
</organism>
<accession>A0A4R0J566</accession>
<name>A0A4R0J566_9ACTN</name>
<dbReference type="InterPro" id="IPR045851">
    <property type="entry name" value="AMP-bd_C_sf"/>
</dbReference>
<evidence type="ECO:0000313" key="3">
    <source>
        <dbReference type="EMBL" id="TCC36455.1"/>
    </source>
</evidence>
<protein>
    <submittedName>
        <fullName evidence="3">Long-chain fatty acid--CoA ligase</fullName>
    </submittedName>
</protein>
<reference evidence="3 4" key="1">
    <citation type="submission" date="2019-02" db="EMBL/GenBank/DDBJ databases">
        <title>Kribbella capetownensis sp. nov. and Kribbella speibonae sp. nov., isolated from soil.</title>
        <authorList>
            <person name="Curtis S.M."/>
            <person name="Norton I."/>
            <person name="Everest G.J."/>
            <person name="Meyers P.R."/>
        </authorList>
    </citation>
    <scope>NUCLEOTIDE SEQUENCE [LARGE SCALE GENOMIC DNA]</scope>
    <source>
        <strain evidence="3 4">YM55</strain>
    </source>
</reference>
<dbReference type="PANTHER" id="PTHR43767:SF1">
    <property type="entry name" value="NONRIBOSOMAL PEPTIDE SYNTHASE PES1 (EUROFUNG)-RELATED"/>
    <property type="match status" value="1"/>
</dbReference>
<dbReference type="Gene3D" id="3.30.300.30">
    <property type="match status" value="1"/>
</dbReference>
<comment type="caution">
    <text evidence="3">The sequence shown here is derived from an EMBL/GenBank/DDBJ whole genome shotgun (WGS) entry which is preliminary data.</text>
</comment>
<dbReference type="InterPro" id="IPR000873">
    <property type="entry name" value="AMP-dep_synth/lig_dom"/>
</dbReference>
<dbReference type="InterPro" id="IPR042099">
    <property type="entry name" value="ANL_N_sf"/>
</dbReference>
<proteinExistence type="predicted"/>
<evidence type="ECO:0000259" key="1">
    <source>
        <dbReference type="Pfam" id="PF00501"/>
    </source>
</evidence>
<dbReference type="Gene3D" id="3.40.50.12780">
    <property type="entry name" value="N-terminal domain of ligase-like"/>
    <property type="match status" value="1"/>
</dbReference>
<dbReference type="PROSITE" id="PS00455">
    <property type="entry name" value="AMP_BINDING"/>
    <property type="match status" value="1"/>
</dbReference>
<dbReference type="SUPFAM" id="SSF56801">
    <property type="entry name" value="Acetyl-CoA synthetase-like"/>
    <property type="match status" value="1"/>
</dbReference>
<dbReference type="GO" id="GO:0016878">
    <property type="term" value="F:acid-thiol ligase activity"/>
    <property type="evidence" value="ECO:0007669"/>
    <property type="project" value="UniProtKB-ARBA"/>
</dbReference>
<keyword evidence="3" id="KW-0436">Ligase</keyword>
<evidence type="ECO:0000313" key="4">
    <source>
        <dbReference type="Proteomes" id="UP000294225"/>
    </source>
</evidence>
<dbReference type="Pfam" id="PF00501">
    <property type="entry name" value="AMP-binding"/>
    <property type="match status" value="1"/>
</dbReference>
<feature type="domain" description="AMP-binding enzyme C-terminal" evidence="2">
    <location>
        <begin position="429"/>
        <end position="507"/>
    </location>
</feature>
<evidence type="ECO:0000259" key="2">
    <source>
        <dbReference type="Pfam" id="PF13193"/>
    </source>
</evidence>
<dbReference type="Proteomes" id="UP000294225">
    <property type="component" value="Unassembled WGS sequence"/>
</dbReference>
<dbReference type="InterPro" id="IPR020845">
    <property type="entry name" value="AMP-binding_CS"/>
</dbReference>
<sequence>MRPTGSPPSFDTAPPSAATIGELLATAAAEAPNKPLIEFVDENDVLTRGALERESRQFAAGLLSIGFVKGDRIGLLMPNVRDFPIALFAAARIGAVAVTINTRSTPTELDFIARDCELVGLVVDRDLLAGVLKADAVTSGLGRALMVTGQKDTAVGIRWRDVRGADSPLLPEVAPSDPVTIMYTSGSTGMPKGCVHTHEYWTRLAAASRVTSRGPYRGLADAPYFYMSGLSMTVTALELDGTVVLPRRPSLSKYLTRVRDHQVTSAWATVHDLQAPRRPEDRDHELRYAFTDDIPGHLVDAYEERFGTKVRNCYASTEVGFGTFVPLDSDDMARSGSIGVPAPFRQLKLVDEDLVDIDQPGVEGEICVRGPGMFSGYHNRPEANANSFLDGGWFRTGDLGSVDEAGCWYFVGRIKDVVRRSGENISCFEVESALAAIPGIAEAAVVPTPDVLRGEEVKAFIAVAEGYDHLCRNPMLIRDALADTLAVFKQPRFIHVVDELPRLASDKVDKALLKQRYGGDRLGAFDAVAGAWESEEDTCAGEEGRTA</sequence>
<gene>
    <name evidence="3" type="ORF">E0H92_27880</name>
</gene>